<evidence type="ECO:0000313" key="1">
    <source>
        <dbReference type="EMBL" id="QRO77776.1"/>
    </source>
</evidence>
<protein>
    <submittedName>
        <fullName evidence="1">Uncharacterized protein</fullName>
    </submittedName>
</protein>
<sequence>MKVTVKTSPRGVGALHMRSWSMRVAAVSATAVGRVPDDVAREIRITALGQLMCAAPTRALRARCCYLMRQEIARRSAAQVRLMEEAAGLAGRV</sequence>
<dbReference type="AlphaFoldDB" id="A0A892I479"/>
<reference evidence="1 2" key="1">
    <citation type="submission" date="2021-02" db="EMBL/GenBank/DDBJ databases">
        <title>FDA dAtabase for Regulatory Grade micrObial Sequences (FDA-ARGOS): Supporting development and validation of Infectious Disease Dx tests.</title>
        <authorList>
            <person name="Minogue T."/>
            <person name="Wolcott M."/>
            <person name="Wasieloski L."/>
            <person name="Aguilar W."/>
            <person name="Moore D."/>
            <person name="Jaissle J."/>
            <person name="Tallon L."/>
            <person name="Sadzewicz L."/>
            <person name="Zhao X."/>
            <person name="Boylan J."/>
            <person name="Ott S."/>
            <person name="Bowen H."/>
            <person name="Vavikolanu K."/>
            <person name="Mehta A."/>
            <person name="Aluvathingal J."/>
            <person name="Nadendla S."/>
            <person name="Yan Y."/>
            <person name="Sichtig H."/>
        </authorList>
    </citation>
    <scope>NUCLEOTIDE SEQUENCE [LARGE SCALE GENOMIC DNA]</scope>
    <source>
        <strain evidence="1 2">FDAARGOS_1272</strain>
    </source>
</reference>
<evidence type="ECO:0000313" key="2">
    <source>
        <dbReference type="Proteomes" id="UP000625568"/>
    </source>
</evidence>
<dbReference type="RefSeq" id="WP_035971936.1">
    <property type="nucleotide sequence ID" value="NZ_CABVPR010000014.1"/>
</dbReference>
<dbReference type="GeneID" id="93128628"/>
<dbReference type="Proteomes" id="UP000625568">
    <property type="component" value="Chromosome 1"/>
</dbReference>
<accession>A0A892I479</accession>
<dbReference type="EMBL" id="CP069482">
    <property type="protein sequence ID" value="QRO77776.1"/>
    <property type="molecule type" value="Genomic_DNA"/>
</dbReference>
<gene>
    <name evidence="1" type="ORF">I6K02_02340</name>
</gene>
<name>A0A892I479_9BURK</name>
<proteinExistence type="predicted"/>
<keyword evidence="2" id="KW-1185">Reference proteome</keyword>
<organism evidence="1 2">
    <name type="scientific">Burkholderia dolosa</name>
    <dbReference type="NCBI Taxonomy" id="152500"/>
    <lineage>
        <taxon>Bacteria</taxon>
        <taxon>Pseudomonadati</taxon>
        <taxon>Pseudomonadota</taxon>
        <taxon>Betaproteobacteria</taxon>
        <taxon>Burkholderiales</taxon>
        <taxon>Burkholderiaceae</taxon>
        <taxon>Burkholderia</taxon>
        <taxon>Burkholderia cepacia complex</taxon>
    </lineage>
</organism>